<sequence>MQTVWKKPQRRGGGICQIVAGAGVRFFVCGVTLGVGHFRRRLCRLKRPAGDAAAFPIDRHICRPRSGRVLPGRPPICLRL</sequence>
<name>A0A0H4IW04_NEIG1</name>
<evidence type="ECO:0000256" key="1">
    <source>
        <dbReference type="SAM" id="Phobius"/>
    </source>
</evidence>
<keyword evidence="1" id="KW-0812">Transmembrane</keyword>
<organism evidence="2 3">
    <name type="scientific">Neisseria gonorrhoeae (strain ATCC 700825 / FA 1090)</name>
    <dbReference type="NCBI Taxonomy" id="242231"/>
    <lineage>
        <taxon>Bacteria</taxon>
        <taxon>Pseudomonadati</taxon>
        <taxon>Pseudomonadota</taxon>
        <taxon>Betaproteobacteria</taxon>
        <taxon>Neisseriales</taxon>
        <taxon>Neisseriaceae</taxon>
        <taxon>Neisseria</taxon>
    </lineage>
</organism>
<keyword evidence="1" id="KW-1133">Transmembrane helix</keyword>
<protein>
    <submittedName>
        <fullName evidence="2">Uncharacterized protein</fullName>
    </submittedName>
</protein>
<dbReference type="Proteomes" id="UP000000535">
    <property type="component" value="Chromosome"/>
</dbReference>
<gene>
    <name evidence="2" type="ORF">NGO_01255</name>
</gene>
<feature type="transmembrane region" description="Helical" evidence="1">
    <location>
        <begin position="12"/>
        <end position="38"/>
    </location>
</feature>
<dbReference type="EMBL" id="AE004969">
    <property type="protein sequence ID" value="AKO63608.1"/>
    <property type="molecule type" value="Genomic_DNA"/>
</dbReference>
<proteinExistence type="predicted"/>
<dbReference type="AlphaFoldDB" id="A0A0H4IW04"/>
<keyword evidence="3" id="KW-1185">Reference proteome</keyword>
<reference evidence="3" key="1">
    <citation type="submission" date="2003-03" db="EMBL/GenBank/DDBJ databases">
        <title>The complete genome sequence of Neisseria gonorrhoeae.</title>
        <authorList>
            <person name="Lewis L.A."/>
            <person name="Gillaspy A.F."/>
            <person name="McLaughlin R.E."/>
            <person name="Gipson M."/>
            <person name="Ducey T.F."/>
            <person name="Ownbey T."/>
            <person name="Hartman K."/>
            <person name="Nydick C."/>
            <person name="Carson M.B."/>
            <person name="Vaughn J."/>
            <person name="Thomson C."/>
            <person name="Song L."/>
            <person name="Lin S."/>
            <person name="Yuan X."/>
            <person name="Najar F."/>
            <person name="Zhan M."/>
            <person name="Ren Q."/>
            <person name="Zhu H."/>
            <person name="Qi S."/>
            <person name="Kenton S.M."/>
            <person name="Lai H."/>
            <person name="White J.D."/>
            <person name="Clifton S."/>
            <person name="Roe B.A."/>
            <person name="Dyer D.W."/>
        </authorList>
    </citation>
    <scope>NUCLEOTIDE SEQUENCE [LARGE SCALE GENOMIC DNA]</scope>
    <source>
        <strain evidence="3">ATCC 700825 / FA 1090</strain>
    </source>
</reference>
<keyword evidence="1" id="KW-0472">Membrane</keyword>
<dbReference type="KEGG" id="ngo:NGO_01255"/>
<evidence type="ECO:0000313" key="2">
    <source>
        <dbReference type="EMBL" id="AKO63608.1"/>
    </source>
</evidence>
<evidence type="ECO:0000313" key="3">
    <source>
        <dbReference type="Proteomes" id="UP000000535"/>
    </source>
</evidence>
<accession>A0A0H4IW04</accession>